<protein>
    <submittedName>
        <fullName evidence="2">Uncharacterized protein</fullName>
    </submittedName>
</protein>
<feature type="compositionally biased region" description="Basic and acidic residues" evidence="1">
    <location>
        <begin position="285"/>
        <end position="311"/>
    </location>
</feature>
<keyword evidence="3" id="KW-1185">Reference proteome</keyword>
<evidence type="ECO:0000313" key="3">
    <source>
        <dbReference type="Proteomes" id="UP000663760"/>
    </source>
</evidence>
<proteinExistence type="predicted"/>
<sequence>MSLYMDDRSIKFGGPGHIEVSESSKMLTFCPLVKAIDEGKVCLVLFQRNQRTREWRPVEDGDLPRGVPDGAEKAEVVLHREVVDKAWIHGDVRADVPCAVTERGGRKEERIEYRFLLVIIGPHSPVVMMADLIAAGLQSGCRVLRSAAIPEMWGHDIDVPEFVTYGTLRLSKSRPVGPAASLTFRISGVMVLGPLDEKAAMKGDGLIFVAVAGASDALLISEVDGGEEVGVSDDFVTLGFGVREDHSGATGEEHRLPLLYPRDRASPPGGLSRRGSRPARRTRRHSELPEEDDGRKEGRKEELDLECRPVAEDGGGGELPVHGAGGNGRAGVAAGAGDGDSILHGVERPDGQRVDGVVAGVPAEGDGEHVDAVVDGGVDGGESVGVEAAAGGYRFPADLVRRHPSSGRPALGRAVAKAEDVDPRHEIAAGGGEGVSPMPLSVPGTVQTSVDGPHGRHVPLVELWSTPRSQAPFHLAGMGPKPLSSKLADSGHTPAAGGAP</sequence>
<evidence type="ECO:0000256" key="1">
    <source>
        <dbReference type="SAM" id="MobiDB-lite"/>
    </source>
</evidence>
<feature type="compositionally biased region" description="Basic residues" evidence="1">
    <location>
        <begin position="274"/>
        <end position="284"/>
    </location>
</feature>
<feature type="region of interest" description="Disordered" evidence="1">
    <location>
        <begin position="472"/>
        <end position="500"/>
    </location>
</feature>
<dbReference type="EMBL" id="LR746279">
    <property type="protein sequence ID" value="CAA7409588.1"/>
    <property type="molecule type" value="Genomic_DNA"/>
</dbReference>
<organism evidence="2 3">
    <name type="scientific">Spirodela intermedia</name>
    <name type="common">Intermediate duckweed</name>
    <dbReference type="NCBI Taxonomy" id="51605"/>
    <lineage>
        <taxon>Eukaryota</taxon>
        <taxon>Viridiplantae</taxon>
        <taxon>Streptophyta</taxon>
        <taxon>Embryophyta</taxon>
        <taxon>Tracheophyta</taxon>
        <taxon>Spermatophyta</taxon>
        <taxon>Magnoliopsida</taxon>
        <taxon>Liliopsida</taxon>
        <taxon>Araceae</taxon>
        <taxon>Lemnoideae</taxon>
        <taxon>Spirodela</taxon>
    </lineage>
</organism>
<reference evidence="2" key="1">
    <citation type="submission" date="2020-02" db="EMBL/GenBank/DDBJ databases">
        <authorList>
            <person name="Scholz U."/>
            <person name="Mascher M."/>
            <person name="Fiebig A."/>
        </authorList>
    </citation>
    <scope>NUCLEOTIDE SEQUENCE</scope>
</reference>
<feature type="region of interest" description="Disordered" evidence="1">
    <location>
        <begin position="244"/>
        <end position="330"/>
    </location>
</feature>
<name>A0A7I8LK11_SPIIN</name>
<evidence type="ECO:0000313" key="2">
    <source>
        <dbReference type="EMBL" id="CAA7409588.1"/>
    </source>
</evidence>
<feature type="compositionally biased region" description="Gly residues" evidence="1">
    <location>
        <begin position="313"/>
        <end position="330"/>
    </location>
</feature>
<gene>
    <name evidence="2" type="ORF">SI8410_16020266</name>
</gene>
<dbReference type="AlphaFoldDB" id="A0A7I8LK11"/>
<feature type="compositionally biased region" description="Basic and acidic residues" evidence="1">
    <location>
        <begin position="244"/>
        <end position="265"/>
    </location>
</feature>
<accession>A0A7I8LK11</accession>
<dbReference type="Proteomes" id="UP000663760">
    <property type="component" value="Chromosome 16"/>
</dbReference>